<sequence>MFHIGLDCFRCSLHSIKNITHFLISDTAQLKSLPFKSSTDGPLFQRPPGPISSSMLGLEAITGTLEDFSVEDYMLDPRDSEALRPADLHHGMEVRLGISKGPACPIFI</sequence>
<organism evidence="3 4">
    <name type="scientific">Erythroxylum novogranatense</name>
    <dbReference type="NCBI Taxonomy" id="1862640"/>
    <lineage>
        <taxon>Eukaryota</taxon>
        <taxon>Viridiplantae</taxon>
        <taxon>Streptophyta</taxon>
        <taxon>Embryophyta</taxon>
        <taxon>Tracheophyta</taxon>
        <taxon>Spermatophyta</taxon>
        <taxon>Magnoliopsida</taxon>
        <taxon>eudicotyledons</taxon>
        <taxon>Gunneridae</taxon>
        <taxon>Pentapetalae</taxon>
        <taxon>rosids</taxon>
        <taxon>fabids</taxon>
        <taxon>Malpighiales</taxon>
        <taxon>Erythroxylaceae</taxon>
        <taxon>Erythroxylum</taxon>
    </lineage>
</organism>
<comment type="similarity">
    <text evidence="2">Belongs to the POMP/UMP1 family.</text>
</comment>
<keyword evidence="1" id="KW-0143">Chaperone</keyword>
<gene>
    <name evidence="3" type="ORF">K2173_026010</name>
</gene>
<dbReference type="GO" id="GO:0005737">
    <property type="term" value="C:cytoplasm"/>
    <property type="evidence" value="ECO:0007669"/>
    <property type="project" value="TreeGrafter"/>
</dbReference>
<dbReference type="InterPro" id="IPR008012">
    <property type="entry name" value="Ump1"/>
</dbReference>
<dbReference type="EMBL" id="JAIWQS010000011">
    <property type="protein sequence ID" value="KAJ8751817.1"/>
    <property type="molecule type" value="Genomic_DNA"/>
</dbReference>
<name>A0AAV8SHX4_9ROSI</name>
<evidence type="ECO:0000256" key="2">
    <source>
        <dbReference type="ARBA" id="ARBA00043974"/>
    </source>
</evidence>
<reference evidence="3 4" key="1">
    <citation type="submission" date="2021-09" db="EMBL/GenBank/DDBJ databases">
        <title>Genomic insights and catalytic innovation underlie evolution of tropane alkaloids biosynthesis.</title>
        <authorList>
            <person name="Wang Y.-J."/>
            <person name="Tian T."/>
            <person name="Huang J.-P."/>
            <person name="Huang S.-X."/>
        </authorList>
    </citation>
    <scope>NUCLEOTIDE SEQUENCE [LARGE SCALE GENOMIC DNA]</scope>
    <source>
        <strain evidence="3">KIB-2018</strain>
        <tissue evidence="3">Leaf</tissue>
    </source>
</reference>
<evidence type="ECO:0000313" key="3">
    <source>
        <dbReference type="EMBL" id="KAJ8751817.1"/>
    </source>
</evidence>
<dbReference type="GO" id="GO:0043248">
    <property type="term" value="P:proteasome assembly"/>
    <property type="evidence" value="ECO:0007669"/>
    <property type="project" value="InterPro"/>
</dbReference>
<dbReference type="PANTHER" id="PTHR12828">
    <property type="entry name" value="PROTEASOME MATURATION PROTEIN UMP1"/>
    <property type="match status" value="1"/>
</dbReference>
<dbReference type="GO" id="GO:0005634">
    <property type="term" value="C:nucleus"/>
    <property type="evidence" value="ECO:0007669"/>
    <property type="project" value="TreeGrafter"/>
</dbReference>
<keyword evidence="4" id="KW-1185">Reference proteome</keyword>
<evidence type="ECO:0000313" key="4">
    <source>
        <dbReference type="Proteomes" id="UP001159364"/>
    </source>
</evidence>
<dbReference type="Proteomes" id="UP001159364">
    <property type="component" value="Linkage Group LG11"/>
</dbReference>
<proteinExistence type="inferred from homology"/>
<protein>
    <submittedName>
        <fullName evidence="3">Uncharacterized protein</fullName>
    </submittedName>
</protein>
<dbReference type="Pfam" id="PF05348">
    <property type="entry name" value="UMP1"/>
    <property type="match status" value="1"/>
</dbReference>
<dbReference type="AlphaFoldDB" id="A0AAV8SHX4"/>
<evidence type="ECO:0000256" key="1">
    <source>
        <dbReference type="ARBA" id="ARBA00023186"/>
    </source>
</evidence>
<dbReference type="PANTHER" id="PTHR12828:SF3">
    <property type="entry name" value="PROTEASOME MATURATION PROTEIN"/>
    <property type="match status" value="1"/>
</dbReference>
<comment type="caution">
    <text evidence="3">The sequence shown here is derived from an EMBL/GenBank/DDBJ whole genome shotgun (WGS) entry which is preliminary data.</text>
</comment>
<accession>A0AAV8SHX4</accession>